<gene>
    <name evidence="1" type="ORF">RFH988_LOCUS37523</name>
</gene>
<dbReference type="InterPro" id="IPR011013">
    <property type="entry name" value="Gal_mutarotase_sf_dom"/>
</dbReference>
<dbReference type="OrthoDB" id="1334205at2759"/>
<dbReference type="GO" id="GO:0005975">
    <property type="term" value="P:carbohydrate metabolic process"/>
    <property type="evidence" value="ECO:0007669"/>
    <property type="project" value="InterPro"/>
</dbReference>
<dbReference type="Gene3D" id="2.60.40.1760">
    <property type="entry name" value="glycosyl hydrolase (family 31)"/>
    <property type="match status" value="1"/>
</dbReference>
<sequence>MSRDVNVPYCYYPKDFPNYAIKTSEPTAFGQRITIVKTQATYMPNEILSLTVDLIFETTQLIRIRIYDPTNKRYEVPIPVPTVETKANVTDYIVSLNQSPFAIIIIRKSTGTIL</sequence>
<comment type="caution">
    <text evidence="1">The sequence shown here is derived from an EMBL/GenBank/DDBJ whole genome shotgun (WGS) entry which is preliminary data.</text>
</comment>
<dbReference type="GO" id="GO:0003824">
    <property type="term" value="F:catalytic activity"/>
    <property type="evidence" value="ECO:0007669"/>
    <property type="project" value="InterPro"/>
</dbReference>
<dbReference type="AlphaFoldDB" id="A0A815R0R6"/>
<proteinExistence type="predicted"/>
<reference evidence="1" key="1">
    <citation type="submission" date="2021-02" db="EMBL/GenBank/DDBJ databases">
        <authorList>
            <person name="Nowell W R."/>
        </authorList>
    </citation>
    <scope>NUCLEOTIDE SEQUENCE</scope>
</reference>
<protein>
    <submittedName>
        <fullName evidence="1">Uncharacterized protein</fullName>
    </submittedName>
</protein>
<dbReference type="EMBL" id="CAJNOO010007562">
    <property type="protein sequence ID" value="CAF1470518.1"/>
    <property type="molecule type" value="Genomic_DNA"/>
</dbReference>
<evidence type="ECO:0000313" key="2">
    <source>
        <dbReference type="Proteomes" id="UP000663882"/>
    </source>
</evidence>
<dbReference type="GO" id="GO:0030246">
    <property type="term" value="F:carbohydrate binding"/>
    <property type="evidence" value="ECO:0007669"/>
    <property type="project" value="InterPro"/>
</dbReference>
<name>A0A815R0R6_9BILA</name>
<evidence type="ECO:0000313" key="1">
    <source>
        <dbReference type="EMBL" id="CAF1470518.1"/>
    </source>
</evidence>
<accession>A0A815R0R6</accession>
<dbReference type="Proteomes" id="UP000663882">
    <property type="component" value="Unassembled WGS sequence"/>
</dbReference>
<organism evidence="1 2">
    <name type="scientific">Rotaria sordida</name>
    <dbReference type="NCBI Taxonomy" id="392033"/>
    <lineage>
        <taxon>Eukaryota</taxon>
        <taxon>Metazoa</taxon>
        <taxon>Spiralia</taxon>
        <taxon>Gnathifera</taxon>
        <taxon>Rotifera</taxon>
        <taxon>Eurotatoria</taxon>
        <taxon>Bdelloidea</taxon>
        <taxon>Philodinida</taxon>
        <taxon>Philodinidae</taxon>
        <taxon>Rotaria</taxon>
    </lineage>
</organism>
<dbReference type="SUPFAM" id="SSF74650">
    <property type="entry name" value="Galactose mutarotase-like"/>
    <property type="match status" value="1"/>
</dbReference>